<organism evidence="2 3">
    <name type="scientific">Pseudohalioglobus lutimaris</name>
    <dbReference type="NCBI Taxonomy" id="1737061"/>
    <lineage>
        <taxon>Bacteria</taxon>
        <taxon>Pseudomonadati</taxon>
        <taxon>Pseudomonadota</taxon>
        <taxon>Gammaproteobacteria</taxon>
        <taxon>Cellvibrionales</taxon>
        <taxon>Halieaceae</taxon>
        <taxon>Pseudohalioglobus</taxon>
    </lineage>
</organism>
<dbReference type="InterPro" id="IPR011051">
    <property type="entry name" value="RmlC_Cupin_sf"/>
</dbReference>
<accession>A0A2N5X5T8</accession>
<sequence>MHAITVSMNGAGCKLSVAQSKVCSPAMLDDVSGCRRCVRVFWTVVDRPFQRLTATNQPKRRTTMINESMSILRDGEQDWLPIPLPGAEGVFVKVLKADEEMDRVVVKIRFEPGTRMPRHIHHCRAVAYTISGHWEYDEGKFGPGEAAWEDEGNDHTPWSDEGAELFIVFDGRNGRYLDNILPCGTVVKLDMPFLKAFEGVSLKEAAEVDVQNLVEVIAPAA</sequence>
<evidence type="ECO:0000313" key="3">
    <source>
        <dbReference type="Proteomes" id="UP000235005"/>
    </source>
</evidence>
<dbReference type="AlphaFoldDB" id="A0A2N5X5T8"/>
<evidence type="ECO:0000259" key="1">
    <source>
        <dbReference type="Pfam" id="PF12973"/>
    </source>
</evidence>
<gene>
    <name evidence="2" type="ORF">C0039_04765</name>
</gene>
<name>A0A2N5X5T8_9GAMM</name>
<reference evidence="2 3" key="1">
    <citation type="submission" date="2018-01" db="EMBL/GenBank/DDBJ databases">
        <title>The draft genome sequence of Halioglobus lutimaris HF004.</title>
        <authorList>
            <person name="Du Z.-J."/>
            <person name="Shi M.-J."/>
        </authorList>
    </citation>
    <scope>NUCLEOTIDE SEQUENCE [LARGE SCALE GENOMIC DNA]</scope>
    <source>
        <strain evidence="2 3">HF004</strain>
    </source>
</reference>
<protein>
    <recommendedName>
        <fullName evidence="1">ChrR-like cupin domain-containing protein</fullName>
    </recommendedName>
</protein>
<feature type="domain" description="ChrR-like cupin" evidence="1">
    <location>
        <begin position="75"/>
        <end position="171"/>
    </location>
</feature>
<proteinExistence type="predicted"/>
<dbReference type="InterPro" id="IPR014710">
    <property type="entry name" value="RmlC-like_jellyroll"/>
</dbReference>
<dbReference type="InterPro" id="IPR025979">
    <property type="entry name" value="ChrR-like_cupin_dom"/>
</dbReference>
<dbReference type="Proteomes" id="UP000235005">
    <property type="component" value="Unassembled WGS sequence"/>
</dbReference>
<dbReference type="Pfam" id="PF12973">
    <property type="entry name" value="Cupin_7"/>
    <property type="match status" value="1"/>
</dbReference>
<dbReference type="Gene3D" id="2.60.120.10">
    <property type="entry name" value="Jelly Rolls"/>
    <property type="match status" value="1"/>
</dbReference>
<dbReference type="OrthoDB" id="564955at2"/>
<keyword evidence="3" id="KW-1185">Reference proteome</keyword>
<dbReference type="EMBL" id="PKUS01000003">
    <property type="protein sequence ID" value="PLW69848.1"/>
    <property type="molecule type" value="Genomic_DNA"/>
</dbReference>
<comment type="caution">
    <text evidence="2">The sequence shown here is derived from an EMBL/GenBank/DDBJ whole genome shotgun (WGS) entry which is preliminary data.</text>
</comment>
<evidence type="ECO:0000313" key="2">
    <source>
        <dbReference type="EMBL" id="PLW69848.1"/>
    </source>
</evidence>
<dbReference type="SUPFAM" id="SSF51182">
    <property type="entry name" value="RmlC-like cupins"/>
    <property type="match status" value="1"/>
</dbReference>